<dbReference type="PROSITE" id="PS51265">
    <property type="entry name" value="ZF_DBF4"/>
    <property type="match status" value="1"/>
</dbReference>
<dbReference type="Pfam" id="PF08630">
    <property type="entry name" value="Dfp1_Him1_M"/>
    <property type="match status" value="1"/>
</dbReference>
<evidence type="ECO:0000256" key="2">
    <source>
        <dbReference type="ARBA" id="ARBA00022771"/>
    </source>
</evidence>
<dbReference type="Gene3D" id="6.10.250.3410">
    <property type="entry name" value="DBF zinc finger"/>
    <property type="match status" value="1"/>
</dbReference>
<feature type="compositionally biased region" description="Polar residues" evidence="5">
    <location>
        <begin position="1"/>
        <end position="12"/>
    </location>
</feature>
<accession>A0ABR3GS86</accession>
<keyword evidence="1" id="KW-0479">Metal-binding</keyword>
<evidence type="ECO:0000256" key="5">
    <source>
        <dbReference type="SAM" id="MobiDB-lite"/>
    </source>
</evidence>
<proteinExistence type="predicted"/>
<sequence length="664" mass="74793">MAQVSIPQSPATMTRRAPLTSLPNAVNSPFLNITAAAKRQRSLSIAQREASYSQQPPQKKQIVEVPVRTPVRPSNIDPRVNPSRRQAVRTRTAAGSPPAYNGGTSNNQQLQRKAVAKATIEQQGNLENVRAWQRHYRKVFPSYVFYFESLPDDVAVKFQKQIQLLGAKLEKFFSSEVTHVVTSRPIPPEVAQPTARAQPSTINPSLLERENRGQSRRAVSASKASQDVSRDAESRRAGRGASDTLLKAREYGMKIWALEKLQRMMHAMFDNHSHQPTLYSRENHHAVPITTQNVDLSHVLRNEKIHGPTDRDPSAVPKDLVYFKGPFLYIHDMLAVNRPIMVREYPKVKSREHGAWPQFRSVSGGRCPFIEEAVHRKREEERERQMGKMERAKEKDSANVPKLKVPRTEPAVEEQPKTRAKRSPLGEFGNPENLVNNGKATYGTGKAIGKDSLFQVPTIVPTKRNITHPNNEMAFTATNPTNGRESTRFGAEPVASGVQPSNITSAIRSQMISSLNDQPGHRAGTSKELYELKRKVAGNVLIGNANGRGIPNSQRVMDLAGVLNGKDHIRARNDRKRKLGLEENQMLIMEDRETEERKVGLKGKDDNSGVKREARPGYCENCREKFDDFDDHTYSRRHRRFAVDNKNWAELDNLLAQLSRPPRT</sequence>
<evidence type="ECO:0000256" key="4">
    <source>
        <dbReference type="PROSITE-ProRule" id="PRU00600"/>
    </source>
</evidence>
<dbReference type="Pfam" id="PF22437">
    <property type="entry name" value="DBF4_BRCT"/>
    <property type="match status" value="1"/>
</dbReference>
<keyword evidence="2 4" id="KW-0863">Zinc-finger</keyword>
<organism evidence="7 8">
    <name type="scientific">Discina gigas</name>
    <dbReference type="NCBI Taxonomy" id="1032678"/>
    <lineage>
        <taxon>Eukaryota</taxon>
        <taxon>Fungi</taxon>
        <taxon>Dikarya</taxon>
        <taxon>Ascomycota</taxon>
        <taxon>Pezizomycotina</taxon>
        <taxon>Pezizomycetes</taxon>
        <taxon>Pezizales</taxon>
        <taxon>Discinaceae</taxon>
        <taxon>Discina</taxon>
    </lineage>
</organism>
<comment type="caution">
    <text evidence="7">The sequence shown here is derived from an EMBL/GenBank/DDBJ whole genome shotgun (WGS) entry which is preliminary data.</text>
</comment>
<feature type="region of interest" description="Disordered" evidence="5">
    <location>
        <begin position="184"/>
        <end position="241"/>
    </location>
</feature>
<feature type="region of interest" description="Disordered" evidence="5">
    <location>
        <begin position="1"/>
        <end position="25"/>
    </location>
</feature>
<evidence type="ECO:0000313" key="8">
    <source>
        <dbReference type="Proteomes" id="UP001447188"/>
    </source>
</evidence>
<evidence type="ECO:0000259" key="6">
    <source>
        <dbReference type="PROSITE" id="PS51265"/>
    </source>
</evidence>
<dbReference type="InterPro" id="IPR036420">
    <property type="entry name" value="BRCT_dom_sf"/>
</dbReference>
<dbReference type="Proteomes" id="UP001447188">
    <property type="component" value="Unassembled WGS sequence"/>
</dbReference>
<dbReference type="SMART" id="SM00586">
    <property type="entry name" value="ZnF_DBF"/>
    <property type="match status" value="1"/>
</dbReference>
<name>A0ABR3GS86_9PEZI</name>
<dbReference type="Pfam" id="PF07535">
    <property type="entry name" value="zf-DBF"/>
    <property type="match status" value="1"/>
</dbReference>
<feature type="domain" description="DBF4-type" evidence="6">
    <location>
        <begin position="612"/>
        <end position="661"/>
    </location>
</feature>
<protein>
    <submittedName>
        <fullName evidence="7">Cdc7p-Dbf4p kinase complex regulatory subunit</fullName>
    </submittedName>
</protein>
<feature type="region of interest" description="Disordered" evidence="5">
    <location>
        <begin position="47"/>
        <end position="108"/>
    </location>
</feature>
<dbReference type="PANTHER" id="PTHR15375">
    <property type="entry name" value="ACTIVATOR OF S-PHASE KINASE-RELATED"/>
    <property type="match status" value="1"/>
</dbReference>
<dbReference type="InterPro" id="IPR055116">
    <property type="entry name" value="DBF4_BRCT"/>
</dbReference>
<dbReference type="Gene3D" id="3.40.50.10190">
    <property type="entry name" value="BRCT domain"/>
    <property type="match status" value="1"/>
</dbReference>
<reference evidence="7 8" key="1">
    <citation type="submission" date="2024-02" db="EMBL/GenBank/DDBJ databases">
        <title>Discinaceae phylogenomics.</title>
        <authorList>
            <person name="Dirks A.C."/>
            <person name="James T.Y."/>
        </authorList>
    </citation>
    <scope>NUCLEOTIDE SEQUENCE [LARGE SCALE GENOMIC DNA]</scope>
    <source>
        <strain evidence="7 8">ACD0624</strain>
    </source>
</reference>
<dbReference type="CDD" id="cd00027">
    <property type="entry name" value="BRCT"/>
    <property type="match status" value="1"/>
</dbReference>
<keyword evidence="3" id="KW-0862">Zinc</keyword>
<evidence type="ECO:0000256" key="3">
    <source>
        <dbReference type="ARBA" id="ARBA00022833"/>
    </source>
</evidence>
<gene>
    <name evidence="7" type="primary">DBF4</name>
    <name evidence="7" type="ORF">Q9L58_002206</name>
</gene>
<dbReference type="InterPro" id="IPR006572">
    <property type="entry name" value="Znf_DBF"/>
</dbReference>
<feature type="compositionally biased region" description="Polar residues" evidence="5">
    <location>
        <begin position="195"/>
        <end position="204"/>
    </location>
</feature>
<feature type="compositionally biased region" description="Basic and acidic residues" evidence="5">
    <location>
        <begin position="378"/>
        <end position="397"/>
    </location>
</feature>
<dbReference type="InterPro" id="IPR001357">
    <property type="entry name" value="BRCT_dom"/>
</dbReference>
<dbReference type="Pfam" id="PF00533">
    <property type="entry name" value="BRCT"/>
    <property type="match status" value="1"/>
</dbReference>
<dbReference type="InterPro" id="IPR013939">
    <property type="entry name" value="Regulatory_Dfp1/Him1"/>
</dbReference>
<evidence type="ECO:0000256" key="1">
    <source>
        <dbReference type="ARBA" id="ARBA00022723"/>
    </source>
</evidence>
<dbReference type="EMBL" id="JBBBZM010000018">
    <property type="protein sequence ID" value="KAL0638780.1"/>
    <property type="molecule type" value="Genomic_DNA"/>
</dbReference>
<feature type="compositionally biased region" description="Polar residues" evidence="5">
    <location>
        <begin position="47"/>
        <end position="58"/>
    </location>
</feature>
<dbReference type="PANTHER" id="PTHR15375:SF26">
    <property type="entry name" value="PROTEIN CHIFFON"/>
    <property type="match status" value="1"/>
</dbReference>
<keyword evidence="8" id="KW-1185">Reference proteome</keyword>
<dbReference type="InterPro" id="IPR051590">
    <property type="entry name" value="Replication_Regulatory_Kinase"/>
</dbReference>
<dbReference type="InterPro" id="IPR038545">
    <property type="entry name" value="Znf_DBF_sf"/>
</dbReference>
<evidence type="ECO:0000313" key="7">
    <source>
        <dbReference type="EMBL" id="KAL0638780.1"/>
    </source>
</evidence>
<feature type="region of interest" description="Disordered" evidence="5">
    <location>
        <begin position="378"/>
        <end position="437"/>
    </location>
</feature>
<dbReference type="SUPFAM" id="SSF52113">
    <property type="entry name" value="BRCT domain"/>
    <property type="match status" value="1"/>
</dbReference>